<dbReference type="GO" id="GO:0005524">
    <property type="term" value="F:ATP binding"/>
    <property type="evidence" value="ECO:0007669"/>
    <property type="project" value="UniProtKB-KW"/>
</dbReference>
<dbReference type="Pfam" id="PF00781">
    <property type="entry name" value="DAGK_cat"/>
    <property type="match status" value="1"/>
</dbReference>
<evidence type="ECO:0000313" key="6">
    <source>
        <dbReference type="EMBL" id="TWU05666.1"/>
    </source>
</evidence>
<evidence type="ECO:0000259" key="5">
    <source>
        <dbReference type="PROSITE" id="PS50146"/>
    </source>
</evidence>
<dbReference type="SUPFAM" id="SSF111331">
    <property type="entry name" value="NAD kinase/diacylglycerol kinase-like"/>
    <property type="match status" value="1"/>
</dbReference>
<dbReference type="PANTHER" id="PTHR12358:SF106">
    <property type="entry name" value="LIPID KINASE YEGS"/>
    <property type="match status" value="1"/>
</dbReference>
<dbReference type="PANTHER" id="PTHR12358">
    <property type="entry name" value="SPHINGOSINE KINASE"/>
    <property type="match status" value="1"/>
</dbReference>
<dbReference type="EMBL" id="SJPN01000002">
    <property type="protein sequence ID" value="TWU05666.1"/>
    <property type="molecule type" value="Genomic_DNA"/>
</dbReference>
<reference evidence="6 7" key="1">
    <citation type="submission" date="2019-02" db="EMBL/GenBank/DDBJ databases">
        <title>Deep-cultivation of Planctomycetes and their phenomic and genomic characterization uncovers novel biology.</title>
        <authorList>
            <person name="Wiegand S."/>
            <person name="Jogler M."/>
            <person name="Boedeker C."/>
            <person name="Pinto D."/>
            <person name="Vollmers J."/>
            <person name="Rivas-Marin E."/>
            <person name="Kohn T."/>
            <person name="Peeters S.H."/>
            <person name="Heuer A."/>
            <person name="Rast P."/>
            <person name="Oberbeckmann S."/>
            <person name="Bunk B."/>
            <person name="Jeske O."/>
            <person name="Meyerdierks A."/>
            <person name="Storesund J.E."/>
            <person name="Kallscheuer N."/>
            <person name="Luecker S."/>
            <person name="Lage O.M."/>
            <person name="Pohl T."/>
            <person name="Merkel B.J."/>
            <person name="Hornburger P."/>
            <person name="Mueller R.-W."/>
            <person name="Bruemmer F."/>
            <person name="Labrenz M."/>
            <person name="Spormann A.M."/>
            <person name="Op Den Camp H."/>
            <person name="Overmann J."/>
            <person name="Amann R."/>
            <person name="Jetten M.S.M."/>
            <person name="Mascher T."/>
            <person name="Medema M.H."/>
            <person name="Devos D.P."/>
            <person name="Kaster A.-K."/>
            <person name="Ovreas L."/>
            <person name="Rohde M."/>
            <person name="Galperin M.Y."/>
            <person name="Jogler C."/>
        </authorList>
    </citation>
    <scope>NUCLEOTIDE SEQUENCE [LARGE SCALE GENOMIC DNA]</scope>
    <source>
        <strain evidence="6 7">Pla52n</strain>
    </source>
</reference>
<feature type="domain" description="DAGKc" evidence="5">
    <location>
        <begin position="1"/>
        <end position="128"/>
    </location>
</feature>
<sequence length="312" mass="34271">MDEVIIVSSPKAGSGAGREQIPRLVEMLTESEIHHHLTVSIDEMIDHVARIRSTGEAEPLVIAAGGDGTVSLVAKHLDCETRILPLPLGTENLLAKYFGHSCNAAHVMQTIRTGTEFRLDAGLANGQLFLVMVSCGFDADVVRRLHLKRRGHIRKFSYAKPIWQSLMRYSFPRIRVSLGFNGIDPPTGTAVGDGDEVAWAMVFNLPKYGGGLHIIPDSVGNDGKLDLITMKNGSVFHGLRYVMGIATGRHQTFSDVKRCQATKLRLESERRVPYQVDGDYAGRLPLEIEILPSRVRLLVPVEFANAHGSLTT</sequence>
<dbReference type="PROSITE" id="PS50146">
    <property type="entry name" value="DAGK"/>
    <property type="match status" value="1"/>
</dbReference>
<organism evidence="6 7">
    <name type="scientific">Stieleria varia</name>
    <dbReference type="NCBI Taxonomy" id="2528005"/>
    <lineage>
        <taxon>Bacteria</taxon>
        <taxon>Pseudomonadati</taxon>
        <taxon>Planctomycetota</taxon>
        <taxon>Planctomycetia</taxon>
        <taxon>Pirellulales</taxon>
        <taxon>Pirellulaceae</taxon>
        <taxon>Stieleria</taxon>
    </lineage>
</organism>
<evidence type="ECO:0000256" key="1">
    <source>
        <dbReference type="ARBA" id="ARBA00022679"/>
    </source>
</evidence>
<keyword evidence="7" id="KW-1185">Reference proteome</keyword>
<proteinExistence type="predicted"/>
<evidence type="ECO:0000256" key="3">
    <source>
        <dbReference type="ARBA" id="ARBA00022777"/>
    </source>
</evidence>
<dbReference type="Pfam" id="PF19279">
    <property type="entry name" value="YegS_C"/>
    <property type="match status" value="1"/>
</dbReference>
<comment type="caution">
    <text evidence="6">The sequence shown here is derived from an EMBL/GenBank/DDBJ whole genome shotgun (WGS) entry which is preliminary data.</text>
</comment>
<keyword evidence="3 6" id="KW-0418">Kinase</keyword>
<dbReference type="OrthoDB" id="9815110at2"/>
<dbReference type="InterPro" id="IPR050187">
    <property type="entry name" value="Lipid_Phosphate_FormReg"/>
</dbReference>
<dbReference type="Gene3D" id="3.40.50.10330">
    <property type="entry name" value="Probable inorganic polyphosphate/atp-NAD kinase, domain 1"/>
    <property type="match status" value="1"/>
</dbReference>
<evidence type="ECO:0000256" key="2">
    <source>
        <dbReference type="ARBA" id="ARBA00022741"/>
    </source>
</evidence>
<keyword evidence="4" id="KW-0067">ATP-binding</keyword>
<accession>A0A5C6B336</accession>
<name>A0A5C6B336_9BACT</name>
<dbReference type="InterPro" id="IPR016064">
    <property type="entry name" value="NAD/diacylglycerol_kinase_sf"/>
</dbReference>
<dbReference type="GO" id="GO:0016301">
    <property type="term" value="F:kinase activity"/>
    <property type="evidence" value="ECO:0007669"/>
    <property type="project" value="UniProtKB-KW"/>
</dbReference>
<evidence type="ECO:0000313" key="7">
    <source>
        <dbReference type="Proteomes" id="UP000320176"/>
    </source>
</evidence>
<dbReference type="InterPro" id="IPR045540">
    <property type="entry name" value="YegS/DAGK_C"/>
</dbReference>
<protein>
    <submittedName>
        <fullName evidence="6">Putative lipid kinase</fullName>
        <ecNumber evidence="6">2.7.1.-</ecNumber>
    </submittedName>
</protein>
<keyword evidence="2" id="KW-0547">Nucleotide-binding</keyword>
<evidence type="ECO:0000256" key="4">
    <source>
        <dbReference type="ARBA" id="ARBA00022840"/>
    </source>
</evidence>
<dbReference type="InterPro" id="IPR001206">
    <property type="entry name" value="Diacylglycerol_kinase_cat_dom"/>
</dbReference>
<gene>
    <name evidence="6" type="ORF">Pla52n_13810</name>
</gene>
<dbReference type="Proteomes" id="UP000320176">
    <property type="component" value="Unassembled WGS sequence"/>
</dbReference>
<dbReference type="RefSeq" id="WP_146518880.1">
    <property type="nucleotide sequence ID" value="NZ_CP151726.1"/>
</dbReference>
<dbReference type="AlphaFoldDB" id="A0A5C6B336"/>
<dbReference type="Gene3D" id="2.60.200.40">
    <property type="match status" value="1"/>
</dbReference>
<dbReference type="InterPro" id="IPR017438">
    <property type="entry name" value="ATP-NAD_kinase_N"/>
</dbReference>
<keyword evidence="1 6" id="KW-0808">Transferase</keyword>
<dbReference type="EC" id="2.7.1.-" evidence="6"/>
<dbReference type="GO" id="GO:0005886">
    <property type="term" value="C:plasma membrane"/>
    <property type="evidence" value="ECO:0007669"/>
    <property type="project" value="TreeGrafter"/>
</dbReference>